<evidence type="ECO:0000256" key="6">
    <source>
        <dbReference type="ARBA" id="ARBA00022989"/>
    </source>
</evidence>
<dbReference type="Pfam" id="PF08172">
    <property type="entry name" value="CASP_C"/>
    <property type="match status" value="1"/>
</dbReference>
<gene>
    <name evidence="14" type="ORF">BN1211_0659</name>
</gene>
<evidence type="ECO:0000256" key="1">
    <source>
        <dbReference type="ARBA" id="ARBA00004409"/>
    </source>
</evidence>
<organism evidence="14 15">
    <name type="scientific">Cyberlindnera jadinii (strain ATCC 18201 / CBS 1600 / BCRC 20928 / JCM 3617 / NBRC 0987 / NRRL Y-1542)</name>
    <name type="common">Torula yeast</name>
    <name type="synonym">Candida utilis</name>
    <dbReference type="NCBI Taxonomy" id="983966"/>
    <lineage>
        <taxon>Eukaryota</taxon>
        <taxon>Fungi</taxon>
        <taxon>Dikarya</taxon>
        <taxon>Ascomycota</taxon>
        <taxon>Saccharomycotina</taxon>
        <taxon>Saccharomycetes</taxon>
        <taxon>Phaffomycetales</taxon>
        <taxon>Phaffomycetaceae</taxon>
        <taxon>Cyberlindnera</taxon>
    </lineage>
</organism>
<evidence type="ECO:0000256" key="10">
    <source>
        <dbReference type="SAM" id="Coils"/>
    </source>
</evidence>
<evidence type="ECO:0000256" key="8">
    <source>
        <dbReference type="ARBA" id="ARBA00023054"/>
    </source>
</evidence>
<feature type="coiled-coil region" evidence="10">
    <location>
        <begin position="114"/>
        <end position="205"/>
    </location>
</feature>
<name>A0A0H5BZY4_CYBJN</name>
<sequence length="692" mass="77949">MSMSSTFAKALDSWGIVQLPTVQRNLDVSVEEVTAAQESTLESRKHLAARTKEFRKLSDDEKLGAFKSLLKLYQSEVDALTNRAKKSENALFECYRAIGEVPDPKPLLEASLDSVLVASEVEELKRENEKLKEESLKYSDYEQLQSKVVRLGQQNAEQLANKLKLKEEEMNSVFAEKELQWQEKANAMQQSITSLQKEVVELKAQSKVDKLKLRNQRIALGGAAAAGEDGADDDGNYDENDVDASVLVSADAKELEALKHETVIKDKRILNLEKRNEDLTKKLSVAKSEVEQQERKMAMELKLADFERENATLVARVDHKQHQYDSLTKTSGQKIQSLQSQIGKLQDEFKALNQKMGSMSDYDQLKREVITLRAIQFGEDEDDDDEDVDEADPVKSTHQLDEILAARNKKLTAEVADFRSRYDSLNDTIAQLKSQVDAQSKEMERLKSLNSQLEDDLLSLQSSNGSKYNDTASMISGVTRNTSMTHTHKSSGRRTLSPASSIAGGIIYEEEGQQQQQQSSSSVLPIITAQRDRFRSRNAELETQLKKQTEVVNDLRSKISKLQKDNTDLFEKTRYLSSFKGSVNRGEDVESQQASNYSSNYEEQLHPLARFRAREEQRALSRLSPLERIFISFAKAVLANKTSRMCFFGYISGLHCLVALMMWYLMGLHGVNVARVGHETTTTTTMGGSSIH</sequence>
<reference evidence="15" key="1">
    <citation type="journal article" date="2015" name="J. Biotechnol.">
        <title>The structure of the Cyberlindnera jadinii genome and its relation to Candida utilis analyzed by the occurrence of single nucleotide polymorphisms.</title>
        <authorList>
            <person name="Rupp O."/>
            <person name="Brinkrolf K."/>
            <person name="Buerth C."/>
            <person name="Kunigo M."/>
            <person name="Schneider J."/>
            <person name="Jaenicke S."/>
            <person name="Goesmann A."/>
            <person name="Puehler A."/>
            <person name="Jaeger K.-E."/>
            <person name="Ernst J.F."/>
        </authorList>
    </citation>
    <scope>NUCLEOTIDE SEQUENCE [LARGE SCALE GENOMIC DNA]</scope>
    <source>
        <strain evidence="15">ATCC 18201 / CBS 1600 / BCRC 20928 / JCM 3617 / NBRC 0987 / NRRL Y-1542</strain>
    </source>
</reference>
<dbReference type="EMBL" id="CDQK01000001">
    <property type="protein sequence ID" value="CEP20722.1"/>
    <property type="molecule type" value="Genomic_DNA"/>
</dbReference>
<comment type="similarity">
    <text evidence="2">Belongs to the CASP family.</text>
</comment>
<dbReference type="Pfam" id="PF25398">
    <property type="entry name" value="CUX1_N"/>
    <property type="match status" value="1"/>
</dbReference>
<accession>A0A0H5BZY4</accession>
<protein>
    <recommendedName>
        <fullName evidence="3">Protein CASP</fullName>
    </recommendedName>
</protein>
<keyword evidence="4" id="KW-0813">Transport</keyword>
<proteinExistence type="inferred from homology"/>
<evidence type="ECO:0000313" key="15">
    <source>
        <dbReference type="Proteomes" id="UP000038830"/>
    </source>
</evidence>
<keyword evidence="8 10" id="KW-0175">Coiled coil</keyword>
<keyword evidence="7" id="KW-0333">Golgi apparatus</keyword>
<feature type="domain" description="Cux N-terminal" evidence="13">
    <location>
        <begin position="2"/>
        <end position="114"/>
    </location>
</feature>
<evidence type="ECO:0000313" key="14">
    <source>
        <dbReference type="EMBL" id="CEP20722.1"/>
    </source>
</evidence>
<evidence type="ECO:0000256" key="3">
    <source>
        <dbReference type="ARBA" id="ARBA00018691"/>
    </source>
</evidence>
<dbReference type="InterPro" id="IPR057476">
    <property type="entry name" value="Cux_N"/>
</dbReference>
<evidence type="ECO:0000259" key="12">
    <source>
        <dbReference type="Pfam" id="PF08172"/>
    </source>
</evidence>
<evidence type="ECO:0000256" key="9">
    <source>
        <dbReference type="ARBA" id="ARBA00023136"/>
    </source>
</evidence>
<feature type="transmembrane region" description="Helical" evidence="11">
    <location>
        <begin position="647"/>
        <end position="665"/>
    </location>
</feature>
<comment type="subcellular location">
    <subcellularLocation>
        <location evidence="1">Golgi apparatus membrane</location>
        <topology evidence="1">Single-pass type IV membrane protein</topology>
    </subcellularLocation>
</comment>
<dbReference type="GO" id="GO:0006891">
    <property type="term" value="P:intra-Golgi vesicle-mediated transport"/>
    <property type="evidence" value="ECO:0007669"/>
    <property type="project" value="InterPro"/>
</dbReference>
<dbReference type="AlphaFoldDB" id="A0A0H5BZY4"/>
<dbReference type="Proteomes" id="UP000038830">
    <property type="component" value="Unassembled WGS sequence"/>
</dbReference>
<feature type="coiled-coil region" evidence="10">
    <location>
        <begin position="269"/>
        <end position="309"/>
    </location>
</feature>
<evidence type="ECO:0000256" key="2">
    <source>
        <dbReference type="ARBA" id="ARBA00006415"/>
    </source>
</evidence>
<dbReference type="PANTHER" id="PTHR14043:SF2">
    <property type="entry name" value="HOMEOBOX PROTEIN CUT"/>
    <property type="match status" value="1"/>
</dbReference>
<evidence type="ECO:0000256" key="5">
    <source>
        <dbReference type="ARBA" id="ARBA00022692"/>
    </source>
</evidence>
<keyword evidence="6 11" id="KW-1133">Transmembrane helix</keyword>
<evidence type="ECO:0000259" key="13">
    <source>
        <dbReference type="Pfam" id="PF25398"/>
    </source>
</evidence>
<keyword evidence="9 11" id="KW-0472">Membrane</keyword>
<feature type="domain" description="CASP C-terminal" evidence="12">
    <location>
        <begin position="431"/>
        <end position="667"/>
    </location>
</feature>
<evidence type="ECO:0000256" key="11">
    <source>
        <dbReference type="SAM" id="Phobius"/>
    </source>
</evidence>
<evidence type="ECO:0000256" key="7">
    <source>
        <dbReference type="ARBA" id="ARBA00023034"/>
    </source>
</evidence>
<keyword evidence="5 11" id="KW-0812">Transmembrane</keyword>
<evidence type="ECO:0000256" key="4">
    <source>
        <dbReference type="ARBA" id="ARBA00022448"/>
    </source>
</evidence>
<dbReference type="InterPro" id="IPR012955">
    <property type="entry name" value="CASP_C"/>
</dbReference>
<feature type="coiled-coil region" evidence="10">
    <location>
        <begin position="531"/>
        <end position="572"/>
    </location>
</feature>
<feature type="coiled-coil region" evidence="10">
    <location>
        <begin position="408"/>
        <end position="463"/>
    </location>
</feature>
<dbReference type="GO" id="GO:0000139">
    <property type="term" value="C:Golgi membrane"/>
    <property type="evidence" value="ECO:0007669"/>
    <property type="project" value="UniProtKB-SubCell"/>
</dbReference>
<dbReference type="PANTHER" id="PTHR14043">
    <property type="entry name" value="CCAAT DISPLACEMENT PROTEIN-RELATED"/>
    <property type="match status" value="1"/>
</dbReference>